<dbReference type="Pfam" id="PF25907">
    <property type="entry name" value="DUF7962"/>
    <property type="match status" value="1"/>
</dbReference>
<evidence type="ECO:0000313" key="3">
    <source>
        <dbReference type="Proteomes" id="UP000192596"/>
    </source>
</evidence>
<reference evidence="3" key="1">
    <citation type="submission" date="2017-03" db="EMBL/GenBank/DDBJ databases">
        <title>Genomes of endolithic fungi from Antarctica.</title>
        <authorList>
            <person name="Coleine C."/>
            <person name="Masonjones S."/>
            <person name="Stajich J.E."/>
        </authorList>
    </citation>
    <scope>NUCLEOTIDE SEQUENCE [LARGE SCALE GENOMIC DNA]</scope>
    <source>
        <strain evidence="3">CCFEE 5527</strain>
    </source>
</reference>
<sequence length="336" mass="37500">MPSSPGQLIFYAWTGSPWASKVVAYLAFRGIPYNLCEQPITLPRPDLASLGLKYRRIPVLAWGKDIYCDTSLIIAKLEQWISGMDYKAIGARDSTGKALEHLLEKWTDVAVFGPAAGAIPSSLELVQDPGFQKDREELWGRPWTKEEQDRLRPAGLASLRGNFDFLERLFGDGRKWVNGGDSPGLADIHSAWIFSWMLSLPNGLPEDFFSTRDYPKTRAWIKRYDDTLAAAQKAAPQPTKIKGPEALKKVTSADFVSQGDLQVEEDPTGLTFEQKVEMFPIDTGSKQRDAGKLVILKKSEMAISTKTQKGDAEVRIHYPRFNFSIGPPTTRADGNY</sequence>
<name>A0A1V8SEG1_9PEZI</name>
<dbReference type="InterPro" id="IPR036249">
    <property type="entry name" value="Thioredoxin-like_sf"/>
</dbReference>
<dbReference type="STRING" id="1507870.A0A1V8SEG1"/>
<dbReference type="SUPFAM" id="SSF52833">
    <property type="entry name" value="Thioredoxin-like"/>
    <property type="match status" value="1"/>
</dbReference>
<dbReference type="Pfam" id="PF13417">
    <property type="entry name" value="GST_N_3"/>
    <property type="match status" value="1"/>
</dbReference>
<dbReference type="PROSITE" id="PS50405">
    <property type="entry name" value="GST_CTER"/>
    <property type="match status" value="1"/>
</dbReference>
<evidence type="ECO:0000313" key="2">
    <source>
        <dbReference type="EMBL" id="OQN97535.1"/>
    </source>
</evidence>
<dbReference type="AlphaFoldDB" id="A0A1V8SEG1"/>
<evidence type="ECO:0000259" key="1">
    <source>
        <dbReference type="PROSITE" id="PS50405"/>
    </source>
</evidence>
<feature type="domain" description="GST C-terminal" evidence="1">
    <location>
        <begin position="93"/>
        <end position="250"/>
    </location>
</feature>
<dbReference type="SUPFAM" id="SSF47616">
    <property type="entry name" value="GST C-terminal domain-like"/>
    <property type="match status" value="1"/>
</dbReference>
<comment type="caution">
    <text evidence="2">The sequence shown here is derived from an EMBL/GenBank/DDBJ whole genome shotgun (WGS) entry which is preliminary data.</text>
</comment>
<dbReference type="OrthoDB" id="202840at2759"/>
<keyword evidence="3" id="KW-1185">Reference proteome</keyword>
<dbReference type="InterPro" id="IPR058268">
    <property type="entry name" value="DUF7962"/>
</dbReference>
<dbReference type="Proteomes" id="UP000192596">
    <property type="component" value="Unassembled WGS sequence"/>
</dbReference>
<dbReference type="EMBL" id="NAJO01000053">
    <property type="protein sequence ID" value="OQN97535.1"/>
    <property type="molecule type" value="Genomic_DNA"/>
</dbReference>
<gene>
    <name evidence="2" type="ORF">B0A48_16689</name>
</gene>
<proteinExistence type="predicted"/>
<dbReference type="InParanoid" id="A0A1V8SEG1"/>
<dbReference type="CDD" id="cd00299">
    <property type="entry name" value="GST_C_family"/>
    <property type="match status" value="1"/>
</dbReference>
<dbReference type="InterPro" id="IPR010987">
    <property type="entry name" value="Glutathione-S-Trfase_C-like"/>
</dbReference>
<dbReference type="Gene3D" id="3.40.30.110">
    <property type="match status" value="2"/>
</dbReference>
<dbReference type="InterPro" id="IPR004045">
    <property type="entry name" value="Glutathione_S-Trfase_N"/>
</dbReference>
<organism evidence="2 3">
    <name type="scientific">Cryoendolithus antarcticus</name>
    <dbReference type="NCBI Taxonomy" id="1507870"/>
    <lineage>
        <taxon>Eukaryota</taxon>
        <taxon>Fungi</taxon>
        <taxon>Dikarya</taxon>
        <taxon>Ascomycota</taxon>
        <taxon>Pezizomycotina</taxon>
        <taxon>Dothideomycetes</taxon>
        <taxon>Dothideomycetidae</taxon>
        <taxon>Cladosporiales</taxon>
        <taxon>Cladosporiaceae</taxon>
        <taxon>Cryoendolithus</taxon>
    </lineage>
</organism>
<dbReference type="InterPro" id="IPR036282">
    <property type="entry name" value="Glutathione-S-Trfase_C_sf"/>
</dbReference>
<protein>
    <recommendedName>
        <fullName evidence="1">GST C-terminal domain-containing protein</fullName>
    </recommendedName>
</protein>
<accession>A0A1V8SEG1</accession>